<dbReference type="AlphaFoldDB" id="A0A6P6URZ6"/>
<organism evidence="8 9">
    <name type="scientific">Coffea arabica</name>
    <name type="common">Arabian coffee</name>
    <dbReference type="NCBI Taxonomy" id="13443"/>
    <lineage>
        <taxon>Eukaryota</taxon>
        <taxon>Viridiplantae</taxon>
        <taxon>Streptophyta</taxon>
        <taxon>Embryophyta</taxon>
        <taxon>Tracheophyta</taxon>
        <taxon>Spermatophyta</taxon>
        <taxon>Magnoliopsida</taxon>
        <taxon>eudicotyledons</taxon>
        <taxon>Gunneridae</taxon>
        <taxon>Pentapetalae</taxon>
        <taxon>asterids</taxon>
        <taxon>lamiids</taxon>
        <taxon>Gentianales</taxon>
        <taxon>Rubiaceae</taxon>
        <taxon>Ixoroideae</taxon>
        <taxon>Gardenieae complex</taxon>
        <taxon>Bertiereae - Coffeeae clade</taxon>
        <taxon>Coffeeae</taxon>
        <taxon>Coffea</taxon>
    </lineage>
</organism>
<evidence type="ECO:0000259" key="7">
    <source>
        <dbReference type="PROSITE" id="PS51762"/>
    </source>
</evidence>
<dbReference type="PRINTS" id="PR00737">
    <property type="entry name" value="GLHYDRLASE16"/>
</dbReference>
<comment type="function">
    <text evidence="6">Catalyzes xyloglucan endohydrolysis (XEH) and/or endotransglycosylation (XET). Cleaves and religates xyloglucan polymers, an essential constituent of the primary cell wall, and thereby participates in cell wall construction of growing tissues.</text>
</comment>
<protein>
    <recommendedName>
        <fullName evidence="6">Xyloglucan endotransglucosylase/hydrolase</fullName>
        <ecNumber evidence="6">2.4.1.207</ecNumber>
    </recommendedName>
</protein>
<keyword evidence="1 6" id="KW-0808">Transferase</keyword>
<keyword evidence="4 6" id="KW-0326">Glycosidase</keyword>
<reference evidence="8" key="1">
    <citation type="journal article" date="2025" name="Foods">
        <title>Unveiling the Microbial Signatures of Arabica Coffee Cherries: Insights into Ripeness Specific Diversity, Functional Traits, and Implications for Quality and Safety.</title>
        <authorList>
            <consortium name="RefSeq"/>
            <person name="Tenea G.N."/>
            <person name="Cifuentes V."/>
            <person name="Reyes P."/>
            <person name="Cevallos-Vallejos M."/>
        </authorList>
    </citation>
    <scope>NUCLEOTIDE SEQUENCE [LARGE SCALE GENOMIC DNA]</scope>
</reference>
<sequence>MLIKNLQQHSYKLQLRYIQVMYSHQQLMMDLVVVLLLCGVLLLPSTAKDVPFDDNYRITYGNDHVAFFNQGTQLQLSMDVHSGAGFGSKVNYGSGFFDMRIKVPNKDSAGVVTTFYLSSNSQYAHDEVDFEFLGNKEGKPYALQTNVFAHGVGGREERTLLWFDPTADFHSYQILWNPYHIVFYVDNIPIRIYKNNTASGVGYPSQPMQILASLWDGDGWATDGGKTKTDWSQAPFIASYQGFNVDGCPLTDNQNMDIQRCQSPNYWWNQRKFWKLDSNQMKAMEAVRNKYMNYDYCSDRNRYPVPPRECSSNTYE</sequence>
<dbReference type="EC" id="2.4.1.207" evidence="6"/>
<dbReference type="PIRSF" id="PIRSF005604">
    <property type="entry name" value="XET"/>
    <property type="match status" value="1"/>
</dbReference>
<keyword evidence="6" id="KW-0052">Apoplast</keyword>
<dbReference type="Proteomes" id="UP001652660">
    <property type="component" value="Chromosome 1e"/>
</dbReference>
<dbReference type="GO" id="GO:0010411">
    <property type="term" value="P:xyloglucan metabolic process"/>
    <property type="evidence" value="ECO:0007669"/>
    <property type="project" value="InterPro"/>
</dbReference>
<keyword evidence="2 6" id="KW-0378">Hydrolase</keyword>
<dbReference type="CDD" id="cd02176">
    <property type="entry name" value="GH16_XET"/>
    <property type="match status" value="1"/>
</dbReference>
<dbReference type="GeneID" id="113713743"/>
<feature type="active site" description="Nucleophile" evidence="5">
    <location>
        <position position="127"/>
    </location>
</feature>
<comment type="PTM">
    <text evidence="6">Contains at least one intrachain disulfide bond essential for its enzymatic activity.</text>
</comment>
<name>A0A6P6URZ6_COFAR</name>
<evidence type="ECO:0000313" key="8">
    <source>
        <dbReference type="Proteomes" id="UP001652660"/>
    </source>
</evidence>
<keyword evidence="6" id="KW-0134">Cell wall</keyword>
<evidence type="ECO:0000313" key="9">
    <source>
        <dbReference type="RefSeq" id="XP_027093334.2"/>
    </source>
</evidence>
<evidence type="ECO:0000256" key="2">
    <source>
        <dbReference type="ARBA" id="ARBA00022801"/>
    </source>
</evidence>
<evidence type="ECO:0000256" key="4">
    <source>
        <dbReference type="ARBA" id="ARBA00023295"/>
    </source>
</evidence>
<dbReference type="RefSeq" id="XP_027093334.2">
    <property type="nucleotide sequence ID" value="XM_027237533.2"/>
</dbReference>
<dbReference type="SUPFAM" id="SSF49899">
    <property type="entry name" value="Concanavalin A-like lectins/glucanases"/>
    <property type="match status" value="1"/>
</dbReference>
<dbReference type="InterPro" id="IPR008264">
    <property type="entry name" value="Beta_glucanase"/>
</dbReference>
<reference evidence="9" key="2">
    <citation type="submission" date="2025-08" db="UniProtKB">
        <authorList>
            <consortium name="RefSeq"/>
        </authorList>
    </citation>
    <scope>IDENTIFICATION</scope>
    <source>
        <tissue evidence="9">Leaves</tissue>
    </source>
</reference>
<accession>A0A6P6URZ6</accession>
<dbReference type="InterPro" id="IPR013320">
    <property type="entry name" value="ConA-like_dom_sf"/>
</dbReference>
<dbReference type="GO" id="GO:0071555">
    <property type="term" value="P:cell wall organization"/>
    <property type="evidence" value="ECO:0007669"/>
    <property type="project" value="UniProtKB-KW"/>
</dbReference>
<comment type="similarity">
    <text evidence="6">Belongs to the glycosyl hydrolase 16 family.</text>
</comment>
<dbReference type="Gene3D" id="2.60.120.200">
    <property type="match status" value="1"/>
</dbReference>
<dbReference type="InterPro" id="IPR000757">
    <property type="entry name" value="Beta-glucanase-like"/>
</dbReference>
<keyword evidence="6" id="KW-0964">Secreted</keyword>
<keyword evidence="3" id="KW-1015">Disulfide bond</keyword>
<feature type="active site" description="Proton donor" evidence="5">
    <location>
        <position position="131"/>
    </location>
</feature>
<dbReference type="InterPro" id="IPR010713">
    <property type="entry name" value="XET_C"/>
</dbReference>
<dbReference type="Pfam" id="PF00722">
    <property type="entry name" value="Glyco_hydro_16"/>
    <property type="match status" value="1"/>
</dbReference>
<comment type="subcellular location">
    <subcellularLocation>
        <location evidence="6">Secreted</location>
        <location evidence="6">Cell wall</location>
    </subcellularLocation>
    <subcellularLocation>
        <location evidence="6">Secreted</location>
        <location evidence="6">Extracellular space</location>
        <location evidence="6">Apoplast</location>
    </subcellularLocation>
</comment>
<dbReference type="Pfam" id="PF06955">
    <property type="entry name" value="XET_C"/>
    <property type="match status" value="1"/>
</dbReference>
<evidence type="ECO:0000256" key="5">
    <source>
        <dbReference type="PIRSR" id="PIRSR005604-1"/>
    </source>
</evidence>
<keyword evidence="8" id="KW-1185">Reference proteome</keyword>
<dbReference type="GO" id="GO:0048046">
    <property type="term" value="C:apoplast"/>
    <property type="evidence" value="ECO:0007669"/>
    <property type="project" value="UniProtKB-SubCell"/>
</dbReference>
<dbReference type="PROSITE" id="PS51762">
    <property type="entry name" value="GH16_2"/>
    <property type="match status" value="1"/>
</dbReference>
<evidence type="ECO:0000256" key="3">
    <source>
        <dbReference type="ARBA" id="ARBA00023157"/>
    </source>
</evidence>
<dbReference type="GO" id="GO:0016762">
    <property type="term" value="F:xyloglucan:xyloglucosyl transferase activity"/>
    <property type="evidence" value="ECO:0007669"/>
    <property type="project" value="UniProtKB-EC"/>
</dbReference>
<dbReference type="OrthoDB" id="4781at2759"/>
<dbReference type="GO" id="GO:0042546">
    <property type="term" value="P:cell wall biogenesis"/>
    <property type="evidence" value="ECO:0007669"/>
    <property type="project" value="InterPro"/>
</dbReference>
<gene>
    <name evidence="9" type="primary">LOC113713743</name>
</gene>
<evidence type="ECO:0000256" key="6">
    <source>
        <dbReference type="RuleBase" id="RU361120"/>
    </source>
</evidence>
<dbReference type="PANTHER" id="PTHR31062">
    <property type="entry name" value="XYLOGLUCAN ENDOTRANSGLUCOSYLASE/HYDROLASE PROTEIN 8-RELATED"/>
    <property type="match status" value="1"/>
</dbReference>
<dbReference type="InterPro" id="IPR044791">
    <property type="entry name" value="Beta-glucanase/XTH"/>
</dbReference>
<evidence type="ECO:0000256" key="1">
    <source>
        <dbReference type="ARBA" id="ARBA00022679"/>
    </source>
</evidence>
<feature type="domain" description="GH16" evidence="7">
    <location>
        <begin position="43"/>
        <end position="240"/>
    </location>
</feature>
<proteinExistence type="inferred from homology"/>
<keyword evidence="6" id="KW-0961">Cell wall biogenesis/degradation</keyword>
<dbReference type="InterPro" id="IPR016455">
    <property type="entry name" value="XTH"/>
</dbReference>
<dbReference type="GO" id="GO:0004553">
    <property type="term" value="F:hydrolase activity, hydrolyzing O-glycosyl compounds"/>
    <property type="evidence" value="ECO:0007669"/>
    <property type="project" value="InterPro"/>
</dbReference>